<dbReference type="AlphaFoldDB" id="A0A4Q9L199"/>
<dbReference type="InterPro" id="IPR003959">
    <property type="entry name" value="ATPase_AAA_core"/>
</dbReference>
<evidence type="ECO:0000256" key="2">
    <source>
        <dbReference type="ARBA" id="ARBA00020401"/>
    </source>
</evidence>
<dbReference type="PANTHER" id="PTHR23389:SF6">
    <property type="entry name" value="REPLICATION FACTOR C SUBUNIT 1"/>
    <property type="match status" value="1"/>
</dbReference>
<evidence type="ECO:0000256" key="1">
    <source>
        <dbReference type="ARBA" id="ARBA00006116"/>
    </source>
</evidence>
<dbReference type="Pfam" id="PF00004">
    <property type="entry name" value="AAA"/>
    <property type="match status" value="1"/>
</dbReference>
<organism evidence="5 6">
    <name type="scientific">Hamiltosporidium tvaerminnensis</name>
    <dbReference type="NCBI Taxonomy" id="1176355"/>
    <lineage>
        <taxon>Eukaryota</taxon>
        <taxon>Fungi</taxon>
        <taxon>Fungi incertae sedis</taxon>
        <taxon>Microsporidia</taxon>
        <taxon>Dubosqiidae</taxon>
        <taxon>Hamiltosporidium</taxon>
    </lineage>
</organism>
<dbReference type="GO" id="GO:0006271">
    <property type="term" value="P:DNA strand elongation involved in DNA replication"/>
    <property type="evidence" value="ECO:0007669"/>
    <property type="project" value="UniProtKB-ARBA"/>
</dbReference>
<dbReference type="GO" id="GO:0006281">
    <property type="term" value="P:DNA repair"/>
    <property type="evidence" value="ECO:0007669"/>
    <property type="project" value="InterPro"/>
</dbReference>
<gene>
    <name evidence="5" type="ORF">CWI37_0792p0020</name>
</gene>
<dbReference type="GO" id="GO:0005524">
    <property type="term" value="F:ATP binding"/>
    <property type="evidence" value="ECO:0007669"/>
    <property type="project" value="InterPro"/>
</dbReference>
<dbReference type="GO" id="GO:0016887">
    <property type="term" value="F:ATP hydrolysis activity"/>
    <property type="evidence" value="ECO:0007669"/>
    <property type="project" value="InterPro"/>
</dbReference>
<evidence type="ECO:0000313" key="5">
    <source>
        <dbReference type="EMBL" id="TBU01153.1"/>
    </source>
</evidence>
<dbReference type="PROSITE" id="PS50172">
    <property type="entry name" value="BRCT"/>
    <property type="match status" value="1"/>
</dbReference>
<sequence>MVVKRKIEETSEPLKDTCFVFTGEMEMPREVAQQKVVMLGGRYTSLPSRRTTYLVAGNEPGPSKMAKAKELGILVLTEKQFLDFIESKSKNFEDREVVDLEYKNDDKEPIRVDSKDEDKHDKEYKDIHDKEFKDIHYREFKDLDDIRISSEEPWSEKYRPKSKEELIGNQNIFSQLVNFLKGKTDYKSVLLSGSPGVGKTTAAYLAAKECNLTCIEFNASDVRNKGELNKKIKNNLNNFNLGSNNGLERKVLIMDEIDGMTSDRGGLAELGVIIKKSRIPIICICNDRSNMKIRGVANYSLDLRFRKLDFRQVLGRVREILKRENKNVRDSVIQEVFMQGKGDMRYILNILQVLCLRHVISSEEINLVCKKTFMRNIFDLCADIFMKKKIWEKIDVYFEDYSFVPLMVHENYLKSNLHISEVVISSDSISYGDVVDRIIHGPNQEWGLSGVHAFFSSVLPSNKPLNKKIDFSNYLGQNSKKMKNERNLLTCFLHGYKSYSPAKVSYRMYDSMVFCKKYLRNIYLEKYEDCVKIIEEMGILKEDIENIIEICYLGGLKDVPAKGKSTVTRLYKKLKRVLPYFVEDTKKVKGEIDSNEEEEKVIYEE</sequence>
<comment type="caution">
    <text evidence="5">The sequence shown here is derived from an EMBL/GenBank/DDBJ whole genome shotgun (WGS) entry which is preliminary data.</text>
</comment>
<dbReference type="Pfam" id="PF08519">
    <property type="entry name" value="RFC1"/>
    <property type="match status" value="1"/>
</dbReference>
<evidence type="ECO:0000256" key="3">
    <source>
        <dbReference type="ARBA" id="ARBA00022705"/>
    </source>
</evidence>
<dbReference type="SMART" id="SM00382">
    <property type="entry name" value="AAA"/>
    <property type="match status" value="1"/>
</dbReference>
<dbReference type="VEuPathDB" id="MicrosporidiaDB:CWI37_0792p0020"/>
<evidence type="ECO:0000313" key="6">
    <source>
        <dbReference type="Proteomes" id="UP000292362"/>
    </source>
</evidence>
<dbReference type="Gene3D" id="1.10.8.60">
    <property type="match status" value="1"/>
</dbReference>
<dbReference type="InterPro" id="IPR013725">
    <property type="entry name" value="DNA_replication_fac_RFC1_C"/>
</dbReference>
<dbReference type="InterPro" id="IPR003593">
    <property type="entry name" value="AAA+_ATPase"/>
</dbReference>
<dbReference type="SMART" id="SM00292">
    <property type="entry name" value="BRCT"/>
    <property type="match status" value="1"/>
</dbReference>
<dbReference type="CDD" id="cd00009">
    <property type="entry name" value="AAA"/>
    <property type="match status" value="1"/>
</dbReference>
<dbReference type="InterPro" id="IPR012178">
    <property type="entry name" value="RFC1"/>
</dbReference>
<dbReference type="Proteomes" id="UP000292362">
    <property type="component" value="Unassembled WGS sequence"/>
</dbReference>
<name>A0A4Q9L199_9MICR</name>
<reference evidence="5 6" key="1">
    <citation type="submission" date="2017-12" db="EMBL/GenBank/DDBJ databases">
        <authorList>
            <person name="Pombert J.-F."/>
            <person name="Haag K.L."/>
            <person name="Ebert D."/>
        </authorList>
    </citation>
    <scope>NUCLEOTIDE SEQUENCE [LARGE SCALE GENOMIC DNA]</scope>
    <source>
        <strain evidence="5">FI-OER-3-3</strain>
    </source>
</reference>
<evidence type="ECO:0000259" key="4">
    <source>
        <dbReference type="PROSITE" id="PS50172"/>
    </source>
</evidence>
<dbReference type="GO" id="GO:0005663">
    <property type="term" value="C:DNA replication factor C complex"/>
    <property type="evidence" value="ECO:0007669"/>
    <property type="project" value="InterPro"/>
</dbReference>
<protein>
    <recommendedName>
        <fullName evidence="2">Replication factor C subunit 1</fullName>
    </recommendedName>
</protein>
<dbReference type="Gene3D" id="3.40.50.300">
    <property type="entry name" value="P-loop containing nucleotide triphosphate hydrolases"/>
    <property type="match status" value="1"/>
</dbReference>
<dbReference type="GO" id="GO:0005634">
    <property type="term" value="C:nucleus"/>
    <property type="evidence" value="ECO:0007669"/>
    <property type="project" value="TreeGrafter"/>
</dbReference>
<dbReference type="Pfam" id="PF00533">
    <property type="entry name" value="BRCT"/>
    <property type="match status" value="1"/>
</dbReference>
<dbReference type="Gene3D" id="1.20.272.10">
    <property type="match status" value="1"/>
</dbReference>
<dbReference type="GO" id="GO:0003677">
    <property type="term" value="F:DNA binding"/>
    <property type="evidence" value="ECO:0007669"/>
    <property type="project" value="InterPro"/>
</dbReference>
<proteinExistence type="inferred from homology"/>
<dbReference type="InterPro" id="IPR036420">
    <property type="entry name" value="BRCT_dom_sf"/>
</dbReference>
<feature type="domain" description="BRCT" evidence="4">
    <location>
        <begin position="9"/>
        <end position="98"/>
    </location>
</feature>
<dbReference type="PANTHER" id="PTHR23389">
    <property type="entry name" value="CHROMOSOME TRANSMISSION FIDELITY FACTOR 18"/>
    <property type="match status" value="1"/>
</dbReference>
<dbReference type="SUPFAM" id="SSF52540">
    <property type="entry name" value="P-loop containing nucleoside triphosphate hydrolases"/>
    <property type="match status" value="1"/>
</dbReference>
<dbReference type="InterPro" id="IPR001357">
    <property type="entry name" value="BRCT_dom"/>
</dbReference>
<dbReference type="InterPro" id="IPR008921">
    <property type="entry name" value="DNA_pol3_clamp-load_cplx_C"/>
</dbReference>
<dbReference type="GO" id="GO:0003689">
    <property type="term" value="F:DNA clamp loader activity"/>
    <property type="evidence" value="ECO:0007669"/>
    <property type="project" value="InterPro"/>
</dbReference>
<dbReference type="SUPFAM" id="SSF48019">
    <property type="entry name" value="post-AAA+ oligomerization domain-like"/>
    <property type="match status" value="1"/>
</dbReference>
<dbReference type="SUPFAM" id="SSF52113">
    <property type="entry name" value="BRCT domain"/>
    <property type="match status" value="1"/>
</dbReference>
<comment type="similarity">
    <text evidence="1">Belongs to the activator 1 large subunit family.</text>
</comment>
<dbReference type="InterPro" id="IPR027417">
    <property type="entry name" value="P-loop_NTPase"/>
</dbReference>
<dbReference type="PIRSF" id="PIRSF036578">
    <property type="entry name" value="RFC1"/>
    <property type="match status" value="1"/>
</dbReference>
<accession>A0A4Q9L199</accession>
<dbReference type="Gene3D" id="3.40.50.10190">
    <property type="entry name" value="BRCT domain"/>
    <property type="match status" value="1"/>
</dbReference>
<keyword evidence="3" id="KW-0235">DNA replication</keyword>
<dbReference type="CDD" id="cd17748">
    <property type="entry name" value="BRCT_DNA_ligase_like"/>
    <property type="match status" value="1"/>
</dbReference>
<dbReference type="EMBL" id="PITJ01000792">
    <property type="protein sequence ID" value="TBU01153.1"/>
    <property type="molecule type" value="Genomic_DNA"/>
</dbReference>